<accession>A0A6G0WY58</accession>
<evidence type="ECO:0008006" key="4">
    <source>
        <dbReference type="Google" id="ProtNLM"/>
    </source>
</evidence>
<dbReference type="AlphaFoldDB" id="A0A6G0WY58"/>
<evidence type="ECO:0000256" key="1">
    <source>
        <dbReference type="SAM" id="MobiDB-lite"/>
    </source>
</evidence>
<keyword evidence="3" id="KW-1185">Reference proteome</keyword>
<gene>
    <name evidence="2" type="ORF">Ae201684_010426</name>
</gene>
<evidence type="ECO:0000313" key="2">
    <source>
        <dbReference type="EMBL" id="KAF0732532.1"/>
    </source>
</evidence>
<feature type="region of interest" description="Disordered" evidence="1">
    <location>
        <begin position="1"/>
        <end position="30"/>
    </location>
</feature>
<organism evidence="2 3">
    <name type="scientific">Aphanomyces euteiches</name>
    <dbReference type="NCBI Taxonomy" id="100861"/>
    <lineage>
        <taxon>Eukaryota</taxon>
        <taxon>Sar</taxon>
        <taxon>Stramenopiles</taxon>
        <taxon>Oomycota</taxon>
        <taxon>Saprolegniomycetes</taxon>
        <taxon>Saprolegniales</taxon>
        <taxon>Verrucalvaceae</taxon>
        <taxon>Aphanomyces</taxon>
    </lineage>
</organism>
<dbReference type="Proteomes" id="UP000481153">
    <property type="component" value="Unassembled WGS sequence"/>
</dbReference>
<protein>
    <recommendedName>
        <fullName evidence="4">Apple domain-containing protein</fullName>
    </recommendedName>
</protein>
<dbReference type="EMBL" id="VJMJ01000131">
    <property type="protein sequence ID" value="KAF0732532.1"/>
    <property type="molecule type" value="Genomic_DNA"/>
</dbReference>
<reference evidence="2 3" key="1">
    <citation type="submission" date="2019-07" db="EMBL/GenBank/DDBJ databases">
        <title>Genomics analysis of Aphanomyces spp. identifies a new class of oomycete effector associated with host adaptation.</title>
        <authorList>
            <person name="Gaulin E."/>
        </authorList>
    </citation>
    <scope>NUCLEOTIDE SEQUENCE [LARGE SCALE GENOMIC DNA]</scope>
    <source>
        <strain evidence="2 3">ATCC 201684</strain>
    </source>
</reference>
<dbReference type="VEuPathDB" id="FungiDB:AeMF1_021566"/>
<comment type="caution">
    <text evidence="2">The sequence shown here is derived from an EMBL/GenBank/DDBJ whole genome shotgun (WGS) entry which is preliminary data.</text>
</comment>
<sequence length="511" mass="57418">MNPTPLLDESDSRSENSSCNSSDDIDELKEPPRPTWRRRLCAPFFIALGTIISLVVLVLPRSEDHELETVTAIGVNVVNGSSNVSYKCVNRSNWLPIDDFEYLHRKVDPGIANVNDPSNNSFVEPVSRATIVFRGRVMSMKECAIMARAYNKSFFSWESQRQVCYLNDPTNEMVLDTGVNYETKEECVRMCSRTLKCVGMTFVDGECTFYKPSQVQDSISAGWIIPPNQAKSSGATPSPPRPYNGKPSAVHFYVTAHQDDHELFMSKPIYASFRDPTTKIVFIYTTAGDANRTDGWWQAREVGTLAATKFFVQDFGYYTADSNEESAIVLGRTVQRVTMANVVHYFLRLSECNMSALVKNQTVATKFLPLGKQVASGGYANITDIQYVIQDILRMESKNISAVSAITSEYATSGNDHELHKATGQLMDRAIQTDDRLANCTSKRFYFGYEYWLTDVNMQDPELSFQRRAWLALSAAIECIYSKKDVWTNHAINLGRTYISRSVTSSNSCAD</sequence>
<name>A0A6G0WY58_9STRA</name>
<proteinExistence type="predicted"/>
<evidence type="ECO:0000313" key="3">
    <source>
        <dbReference type="Proteomes" id="UP000481153"/>
    </source>
</evidence>